<protein>
    <recommendedName>
        <fullName evidence="4">TNFR-Cys domain-containing protein</fullName>
    </recommendedName>
</protein>
<keyword evidence="3" id="KW-1133">Transmembrane helix</keyword>
<name>A0ABN8NZP1_9CNID</name>
<dbReference type="Gene3D" id="2.10.50.10">
    <property type="entry name" value="Tumor Necrosis Factor Receptor, subunit A, domain 2"/>
    <property type="match status" value="1"/>
</dbReference>
<feature type="disulfide bond" evidence="1">
    <location>
        <begin position="79"/>
        <end position="97"/>
    </location>
</feature>
<feature type="region of interest" description="Disordered" evidence="2">
    <location>
        <begin position="154"/>
        <end position="190"/>
    </location>
</feature>
<comment type="caution">
    <text evidence="1">Lacks conserved residue(s) required for the propagation of feature annotation.</text>
</comment>
<evidence type="ECO:0000256" key="2">
    <source>
        <dbReference type="SAM" id="MobiDB-lite"/>
    </source>
</evidence>
<dbReference type="PANTHER" id="PTHR46605:SF2">
    <property type="entry name" value="TNFR-CYS DOMAIN-CONTAINING PROTEIN"/>
    <property type="match status" value="1"/>
</dbReference>
<evidence type="ECO:0000313" key="6">
    <source>
        <dbReference type="Proteomes" id="UP001159405"/>
    </source>
</evidence>
<dbReference type="InterPro" id="IPR052302">
    <property type="entry name" value="Neurotrophin_rcpt-DD"/>
</dbReference>
<gene>
    <name evidence="5" type="ORF">PLOB_00032891</name>
</gene>
<dbReference type="PROSITE" id="PS50050">
    <property type="entry name" value="TNFR_NGFR_2"/>
    <property type="match status" value="1"/>
</dbReference>
<keyword evidence="6" id="KW-1185">Reference proteome</keyword>
<keyword evidence="3" id="KW-0812">Transmembrane</keyword>
<sequence length="446" mass="48555">MIFLQATNRCTEFQFLVLHADGATSCVDCESCPPGQGLSHECGTKISSTEMVHCIPCIQGSSFSTNYDTWSCIPCSASCSEDQLINQTCTTTSDVKCAQQCNSKDRYYDEEIGDCKKCSKCCGDDEDVIEEECKSKMGAASNMICSFQSSVNRCDRDTDTLTPSPQETRASQTEANASASPADTTGSKNISTAASLDKTTASQKDIATESPKVTMTVVQSTSFPANFLQNVTGTITTSGSQIRSLQNSSKEKPSYHKVGLIVGITMAVFLAVLISYCLWSKSCSCSLELKSTDLEKGDHTRENMPWIAKFTQSKSESSEPLCEKNPEDLVCASQTSTQKESKLLSSLLSDESSLQKLCEMLDTFGDYRVVAQHYKFSHYKISAVLGQASYPGGSARTRALIESLACSHPDLTVEEFATVVEEKAGRKDVSNMLRAYDMAEEVTEEL</sequence>
<feature type="domain" description="TNFR-Cys" evidence="4">
    <location>
        <begin position="56"/>
        <end position="97"/>
    </location>
</feature>
<organism evidence="5 6">
    <name type="scientific">Porites lobata</name>
    <dbReference type="NCBI Taxonomy" id="104759"/>
    <lineage>
        <taxon>Eukaryota</taxon>
        <taxon>Metazoa</taxon>
        <taxon>Cnidaria</taxon>
        <taxon>Anthozoa</taxon>
        <taxon>Hexacorallia</taxon>
        <taxon>Scleractinia</taxon>
        <taxon>Fungiina</taxon>
        <taxon>Poritidae</taxon>
        <taxon>Porites</taxon>
    </lineage>
</organism>
<dbReference type="Proteomes" id="UP001159405">
    <property type="component" value="Unassembled WGS sequence"/>
</dbReference>
<feature type="transmembrane region" description="Helical" evidence="3">
    <location>
        <begin position="258"/>
        <end position="279"/>
    </location>
</feature>
<reference evidence="5 6" key="1">
    <citation type="submission" date="2022-05" db="EMBL/GenBank/DDBJ databases">
        <authorList>
            <consortium name="Genoscope - CEA"/>
            <person name="William W."/>
        </authorList>
    </citation>
    <scope>NUCLEOTIDE SEQUENCE [LARGE SCALE GENOMIC DNA]</scope>
</reference>
<dbReference type="EMBL" id="CALNXK010000043">
    <property type="protein sequence ID" value="CAH3127326.1"/>
    <property type="molecule type" value="Genomic_DNA"/>
</dbReference>
<accession>A0ABN8NZP1</accession>
<evidence type="ECO:0000256" key="3">
    <source>
        <dbReference type="SAM" id="Phobius"/>
    </source>
</evidence>
<feature type="compositionally biased region" description="Polar residues" evidence="2">
    <location>
        <begin position="160"/>
        <end position="190"/>
    </location>
</feature>
<keyword evidence="3" id="KW-0472">Membrane</keyword>
<evidence type="ECO:0000256" key="1">
    <source>
        <dbReference type="PROSITE-ProRule" id="PRU00206"/>
    </source>
</evidence>
<evidence type="ECO:0000313" key="5">
    <source>
        <dbReference type="EMBL" id="CAH3127326.1"/>
    </source>
</evidence>
<feature type="disulfide bond" evidence="1">
    <location>
        <begin position="57"/>
        <end position="72"/>
    </location>
</feature>
<dbReference type="InterPro" id="IPR001368">
    <property type="entry name" value="TNFR/NGFR_Cys_rich_reg"/>
</dbReference>
<dbReference type="PANTHER" id="PTHR46605">
    <property type="entry name" value="TUMOR NECROSIS FACTOR RECEPTOR"/>
    <property type="match status" value="1"/>
</dbReference>
<keyword evidence="1" id="KW-1015">Disulfide bond</keyword>
<comment type="caution">
    <text evidence="5">The sequence shown here is derived from an EMBL/GenBank/DDBJ whole genome shotgun (WGS) entry which is preliminary data.</text>
</comment>
<evidence type="ECO:0000259" key="4">
    <source>
        <dbReference type="PROSITE" id="PS50050"/>
    </source>
</evidence>
<proteinExistence type="predicted"/>
<feature type="repeat" description="TNFR-Cys" evidence="1">
    <location>
        <begin position="56"/>
        <end position="97"/>
    </location>
</feature>
<dbReference type="PROSITE" id="PS00652">
    <property type="entry name" value="TNFR_NGFR_1"/>
    <property type="match status" value="1"/>
</dbReference>